<dbReference type="RefSeq" id="YP_009321453.1">
    <property type="nucleotide sequence ID" value="NC_031906.1"/>
</dbReference>
<proteinExistence type="predicted"/>
<accession>A0A1D8KKK0</accession>
<dbReference type="GeneID" id="30306480"/>
<evidence type="ECO:0000313" key="2">
    <source>
        <dbReference type="EMBL" id="AOV58934.1"/>
    </source>
</evidence>
<dbReference type="OrthoDB" id="40756at10239"/>
<dbReference type="KEGG" id="vg:30306480"/>
<dbReference type="Proteomes" id="UP000240804">
    <property type="component" value="Segment"/>
</dbReference>
<evidence type="ECO:0000313" key="5">
    <source>
        <dbReference type="Proteomes" id="UP000240804"/>
    </source>
</evidence>
<dbReference type="Proteomes" id="UP000204537">
    <property type="component" value="Segment"/>
</dbReference>
<reference evidence="4 5" key="1">
    <citation type="journal article" date="2016" name="Virology">
        <title>The genomic content and context of auxiliary metabolic genes in marine cyanomyoviruses.</title>
        <authorList>
            <person name="Crummett L.T."/>
            <person name="Puxty R.J."/>
            <person name="Weihe C."/>
            <person name="Marston M.F."/>
            <person name="Martiny J.B."/>
        </authorList>
    </citation>
    <scope>NUCLEOTIDE SEQUENCE [LARGE SCALE GENOMIC DNA]</scope>
    <source>
        <strain evidence="1">0808SB25</strain>
        <strain evidence="2">0910TB04</strain>
        <strain evidence="3">1010CC42</strain>
    </source>
</reference>
<evidence type="ECO:0000313" key="4">
    <source>
        <dbReference type="Proteomes" id="UP000204537"/>
    </source>
</evidence>
<gene>
    <name evidence="3" type="ORF">C421010_190</name>
    <name evidence="1" type="ORF">S250808_189</name>
    <name evidence="2" type="ORF">T040910_190</name>
</gene>
<name>A0A1D8KKK0_9CAUD</name>
<dbReference type="EMBL" id="KU686197">
    <property type="protein sequence ID" value="AOV58694.1"/>
    <property type="molecule type" value="Genomic_DNA"/>
</dbReference>
<protein>
    <submittedName>
        <fullName evidence="3">Uncharacterized protein</fullName>
    </submittedName>
</protein>
<evidence type="ECO:0000313" key="3">
    <source>
        <dbReference type="EMBL" id="AOV59173.1"/>
    </source>
</evidence>
<keyword evidence="4" id="KW-1185">Reference proteome</keyword>
<organism evidence="3 4">
    <name type="scientific">Synechococcus phage S-CAM3</name>
    <dbReference type="NCBI Taxonomy" id="1883366"/>
    <lineage>
        <taxon>Viruses</taxon>
        <taxon>Duplodnaviria</taxon>
        <taxon>Heunggongvirae</taxon>
        <taxon>Uroviricota</taxon>
        <taxon>Caudoviricetes</taxon>
        <taxon>Pantevenvirales</taxon>
        <taxon>Kyanoviridae</taxon>
        <taxon>Charybdisvirus</taxon>
        <taxon>Charybdisvirus scam3</taxon>
    </lineage>
</organism>
<dbReference type="Proteomes" id="UP000240920">
    <property type="component" value="Segment"/>
</dbReference>
<dbReference type="EMBL" id="KU686198">
    <property type="protein sequence ID" value="AOV58934.1"/>
    <property type="molecule type" value="Genomic_DNA"/>
</dbReference>
<sequence>MTMRQQSNPAIGNYLAQMERKNPIQKPVYWWNRMNEDEFIKTIQAFLWANDIPPNSVNWMKLLKGEYIPAPEEMEE</sequence>
<dbReference type="EMBL" id="KU686199">
    <property type="protein sequence ID" value="AOV59173.1"/>
    <property type="molecule type" value="Genomic_DNA"/>
</dbReference>
<evidence type="ECO:0000313" key="1">
    <source>
        <dbReference type="EMBL" id="AOV58694.1"/>
    </source>
</evidence>